<feature type="region of interest" description="Disordered" evidence="1">
    <location>
        <begin position="185"/>
        <end position="242"/>
    </location>
</feature>
<dbReference type="Proteomes" id="UP001652625">
    <property type="component" value="Chromosome 05"/>
</dbReference>
<sequence length="242" mass="27522">MSMKDLWALIVTSSKIKIGKIRETETVVPFHWISSDEKWLFWPPSRKDEKYTKAIPNEVIWKKFEILKIKLRGEKDLCEYESGNNFMSSSSERESAVNEKRDINFNIIELPKKPTENIMSPIISLSRKSISKQESYSQSTSCKSRSSDYLSPISSASLSPSHKLRLCSRSSVSKSRPCSLSLSPVLMSGSSSCSLSPIRKPRSKSRSPSPMHSSRSYSKSQNNHSQSVFSKSNPKQRNWFDV</sequence>
<protein>
    <submittedName>
        <fullName evidence="3">Uncharacterized protein LOC136080020</fullName>
    </submittedName>
</protein>
<reference evidence="3" key="1">
    <citation type="submission" date="2025-08" db="UniProtKB">
        <authorList>
            <consortium name="RefSeq"/>
        </authorList>
    </citation>
    <scope>IDENTIFICATION</scope>
</reference>
<keyword evidence="2" id="KW-1185">Reference proteome</keyword>
<evidence type="ECO:0000313" key="3">
    <source>
        <dbReference type="RefSeq" id="XP_065652728.1"/>
    </source>
</evidence>
<proteinExistence type="predicted"/>
<evidence type="ECO:0000256" key="1">
    <source>
        <dbReference type="SAM" id="MobiDB-lite"/>
    </source>
</evidence>
<gene>
    <name evidence="3" type="primary">LOC136080020</name>
</gene>
<evidence type="ECO:0000313" key="2">
    <source>
        <dbReference type="Proteomes" id="UP001652625"/>
    </source>
</evidence>
<feature type="compositionally biased region" description="Low complexity" evidence="1">
    <location>
        <begin position="206"/>
        <end position="220"/>
    </location>
</feature>
<name>A0ABM4BU65_HYDVU</name>
<feature type="compositionally biased region" description="Low complexity" evidence="1">
    <location>
        <begin position="185"/>
        <end position="198"/>
    </location>
</feature>
<dbReference type="GeneID" id="136080020"/>
<feature type="compositionally biased region" description="Polar residues" evidence="1">
    <location>
        <begin position="221"/>
        <end position="236"/>
    </location>
</feature>
<accession>A0ABM4BU65</accession>
<organism evidence="2 3">
    <name type="scientific">Hydra vulgaris</name>
    <name type="common">Hydra</name>
    <name type="synonym">Hydra attenuata</name>
    <dbReference type="NCBI Taxonomy" id="6087"/>
    <lineage>
        <taxon>Eukaryota</taxon>
        <taxon>Metazoa</taxon>
        <taxon>Cnidaria</taxon>
        <taxon>Hydrozoa</taxon>
        <taxon>Hydroidolina</taxon>
        <taxon>Anthoathecata</taxon>
        <taxon>Aplanulata</taxon>
        <taxon>Hydridae</taxon>
        <taxon>Hydra</taxon>
    </lineage>
</organism>
<dbReference type="RefSeq" id="XP_065652728.1">
    <property type="nucleotide sequence ID" value="XM_065796656.1"/>
</dbReference>